<evidence type="ECO:0000313" key="2">
    <source>
        <dbReference type="EMBL" id="CAE7283935.1"/>
    </source>
</evidence>
<proteinExistence type="predicted"/>
<accession>A0A812NEJ4</accession>
<feature type="region of interest" description="Disordered" evidence="1">
    <location>
        <begin position="56"/>
        <end position="90"/>
    </location>
</feature>
<name>A0A812NEJ4_9DINO</name>
<evidence type="ECO:0000313" key="3">
    <source>
        <dbReference type="Proteomes" id="UP000604046"/>
    </source>
</evidence>
<dbReference type="AlphaFoldDB" id="A0A812NEJ4"/>
<protein>
    <submittedName>
        <fullName evidence="2">Uncharacterized protein</fullName>
    </submittedName>
</protein>
<dbReference type="EMBL" id="CAJNDS010001842">
    <property type="protein sequence ID" value="CAE7283935.1"/>
    <property type="molecule type" value="Genomic_DNA"/>
</dbReference>
<feature type="compositionally biased region" description="Low complexity" evidence="1">
    <location>
        <begin position="69"/>
        <end position="82"/>
    </location>
</feature>
<dbReference type="Proteomes" id="UP000604046">
    <property type="component" value="Unassembled WGS sequence"/>
</dbReference>
<sequence length="189" mass="21198">MTHFFFKDGRDSRQLDINAQFDTFGKRMIRCVKRSVVRVSRDAKDFFKRGWPSGLSRTGSVAPAYSKARNNSSRPSLTSSSPKGHSATFPAASLMARRRISKRLLNSFKSSTATSEGVSADDLRILGGHLPGEQSPNPSVWLAQEHGWQWRPMTPETITKLRPNRRRRITLCVLPPHTACVTRKSFSAP</sequence>
<reference evidence="2" key="1">
    <citation type="submission" date="2021-02" db="EMBL/GenBank/DDBJ databases">
        <authorList>
            <person name="Dougan E. K."/>
            <person name="Rhodes N."/>
            <person name="Thang M."/>
            <person name="Chan C."/>
        </authorList>
    </citation>
    <scope>NUCLEOTIDE SEQUENCE</scope>
</reference>
<organism evidence="2 3">
    <name type="scientific">Symbiodinium natans</name>
    <dbReference type="NCBI Taxonomy" id="878477"/>
    <lineage>
        <taxon>Eukaryota</taxon>
        <taxon>Sar</taxon>
        <taxon>Alveolata</taxon>
        <taxon>Dinophyceae</taxon>
        <taxon>Suessiales</taxon>
        <taxon>Symbiodiniaceae</taxon>
        <taxon>Symbiodinium</taxon>
    </lineage>
</organism>
<comment type="caution">
    <text evidence="2">The sequence shown here is derived from an EMBL/GenBank/DDBJ whole genome shotgun (WGS) entry which is preliminary data.</text>
</comment>
<evidence type="ECO:0000256" key="1">
    <source>
        <dbReference type="SAM" id="MobiDB-lite"/>
    </source>
</evidence>
<keyword evidence="3" id="KW-1185">Reference proteome</keyword>
<gene>
    <name evidence="2" type="ORF">SNAT2548_LOCUS15038</name>
</gene>